<organism evidence="1 2">
    <name type="scientific">Kitasatospora aburaviensis</name>
    <dbReference type="NCBI Taxonomy" id="67265"/>
    <lineage>
        <taxon>Bacteria</taxon>
        <taxon>Bacillati</taxon>
        <taxon>Actinomycetota</taxon>
        <taxon>Actinomycetes</taxon>
        <taxon>Kitasatosporales</taxon>
        <taxon>Streptomycetaceae</taxon>
        <taxon>Kitasatospora</taxon>
    </lineage>
</organism>
<accession>A0ABW1FAG8</accession>
<sequence length="73" mass="8259">MSTTPVVLDIELCGGRWDGHRKRVNAAAPPPSLRMVLRAELPVTEAGEYWPTTSVYLLDVEGGRRRYRHSHDD</sequence>
<protein>
    <submittedName>
        <fullName evidence="1">Uncharacterized protein</fullName>
    </submittedName>
</protein>
<dbReference type="Proteomes" id="UP001596067">
    <property type="component" value="Unassembled WGS sequence"/>
</dbReference>
<keyword evidence="2" id="KW-1185">Reference proteome</keyword>
<dbReference type="EMBL" id="JBHSOD010000100">
    <property type="protein sequence ID" value="MFC5890875.1"/>
    <property type="molecule type" value="Genomic_DNA"/>
</dbReference>
<dbReference type="RefSeq" id="WP_238740547.1">
    <property type="nucleotide sequence ID" value="NZ_BAAAVH010000108.1"/>
</dbReference>
<evidence type="ECO:0000313" key="2">
    <source>
        <dbReference type="Proteomes" id="UP001596067"/>
    </source>
</evidence>
<name>A0ABW1FAG8_9ACTN</name>
<comment type="caution">
    <text evidence="1">The sequence shown here is derived from an EMBL/GenBank/DDBJ whole genome shotgun (WGS) entry which is preliminary data.</text>
</comment>
<proteinExistence type="predicted"/>
<gene>
    <name evidence="1" type="ORF">ACFP0N_38585</name>
</gene>
<reference evidence="2" key="1">
    <citation type="journal article" date="2019" name="Int. J. Syst. Evol. Microbiol.">
        <title>The Global Catalogue of Microorganisms (GCM) 10K type strain sequencing project: providing services to taxonomists for standard genome sequencing and annotation.</title>
        <authorList>
            <consortium name="The Broad Institute Genomics Platform"/>
            <consortium name="The Broad Institute Genome Sequencing Center for Infectious Disease"/>
            <person name="Wu L."/>
            <person name="Ma J."/>
        </authorList>
    </citation>
    <scope>NUCLEOTIDE SEQUENCE [LARGE SCALE GENOMIC DNA]</scope>
    <source>
        <strain evidence="2">CGMCC 4.1469</strain>
    </source>
</reference>
<evidence type="ECO:0000313" key="1">
    <source>
        <dbReference type="EMBL" id="MFC5890875.1"/>
    </source>
</evidence>